<dbReference type="Proteomes" id="UP001165492">
    <property type="component" value="Unassembled WGS sequence"/>
</dbReference>
<dbReference type="Pfam" id="PF01648">
    <property type="entry name" value="ACPS"/>
    <property type="match status" value="1"/>
</dbReference>
<sequence>MHKPNVYIDEVILTRLENTFKATICCCCFSSTVEYEGIIQYLHNQERNYYDTLKFEKRIRSYLIGRFVAKQAVASLINEENLTNIIIKSGIFGQPITISNKQNIQVSITHCDDFGVAIAFPEAHPMGIDLEKINLKNRDVLERQITEDEKDLINVLPLSYETGLTLLWTAKEALSKVLKTGLMTPFEVLEISKIELQDNDIMCYYKNFPQYRVIAFTIGGYMSAIAYPSRTHMNLDICSLKEKFTFVNLNE</sequence>
<comment type="caution">
    <text evidence="3">The sequence shown here is derived from an EMBL/GenBank/DDBJ whole genome shotgun (WGS) entry which is preliminary data.</text>
</comment>
<keyword evidence="4" id="KW-1185">Reference proteome</keyword>
<dbReference type="Gene3D" id="3.90.470.20">
    <property type="entry name" value="4'-phosphopantetheinyl transferase domain"/>
    <property type="match status" value="2"/>
</dbReference>
<dbReference type="SUPFAM" id="SSF56214">
    <property type="entry name" value="4'-phosphopantetheinyl transferase"/>
    <property type="match status" value="2"/>
</dbReference>
<evidence type="ECO:0000313" key="4">
    <source>
        <dbReference type="Proteomes" id="UP001165492"/>
    </source>
</evidence>
<accession>A0ABS8HU45</accession>
<dbReference type="EMBL" id="JAJHJB010000021">
    <property type="protein sequence ID" value="MCC5466699.1"/>
    <property type="molecule type" value="Genomic_DNA"/>
</dbReference>
<proteinExistence type="predicted"/>
<evidence type="ECO:0000259" key="2">
    <source>
        <dbReference type="Pfam" id="PF01648"/>
    </source>
</evidence>
<name>A0ABS8HU45_9FIRM</name>
<evidence type="ECO:0000313" key="3">
    <source>
        <dbReference type="EMBL" id="MCC5466699.1"/>
    </source>
</evidence>
<feature type="domain" description="4'-phosphopantetheinyl transferase" evidence="2">
    <location>
        <begin position="125"/>
        <end position="198"/>
    </location>
</feature>
<dbReference type="PANTHER" id="PTHR38096">
    <property type="entry name" value="ENTEROBACTIN SYNTHASE COMPONENT D"/>
    <property type="match status" value="1"/>
</dbReference>
<protein>
    <submittedName>
        <fullName evidence="3">4'-phosphopantetheinyl transferase superfamily protein</fullName>
    </submittedName>
</protein>
<reference evidence="3" key="1">
    <citation type="submission" date="2021-11" db="EMBL/GenBank/DDBJ databases">
        <title>Description of a new species Pelosinus isolated from the bottom sediments of Lake Baikal.</title>
        <authorList>
            <person name="Zakharyuk A."/>
        </authorList>
    </citation>
    <scope>NUCLEOTIDE SEQUENCE</scope>
    <source>
        <strain evidence="3">Bkl1</strain>
    </source>
</reference>
<dbReference type="InterPro" id="IPR037143">
    <property type="entry name" value="4-PPantetheinyl_Trfase_dom_sf"/>
</dbReference>
<organism evidence="3 4">
    <name type="scientific">Pelosinus baikalensis</name>
    <dbReference type="NCBI Taxonomy" id="2892015"/>
    <lineage>
        <taxon>Bacteria</taxon>
        <taxon>Bacillati</taxon>
        <taxon>Bacillota</taxon>
        <taxon>Negativicutes</taxon>
        <taxon>Selenomonadales</taxon>
        <taxon>Sporomusaceae</taxon>
        <taxon>Pelosinus</taxon>
    </lineage>
</organism>
<dbReference type="GO" id="GO:0016740">
    <property type="term" value="F:transferase activity"/>
    <property type="evidence" value="ECO:0007669"/>
    <property type="project" value="UniProtKB-KW"/>
</dbReference>
<evidence type="ECO:0000256" key="1">
    <source>
        <dbReference type="ARBA" id="ARBA00022679"/>
    </source>
</evidence>
<keyword evidence="1 3" id="KW-0808">Transferase</keyword>
<gene>
    <name evidence="3" type="ORF">LMF89_15230</name>
</gene>
<dbReference type="InterPro" id="IPR003542">
    <property type="entry name" value="Enbac_synth_compD-like"/>
</dbReference>
<dbReference type="PANTHER" id="PTHR38096:SF1">
    <property type="entry name" value="ENTEROBACTIN SYNTHASE COMPONENT D"/>
    <property type="match status" value="1"/>
</dbReference>
<dbReference type="InterPro" id="IPR008278">
    <property type="entry name" value="4-PPantetheinyl_Trfase_dom"/>
</dbReference>